<sequence length="149" mass="17292">MVKQYLNISDIKSLVDKFLSKTLPDDEWTHFAHLTVGLWFVSNHGLEETSVLMPTYIAEYNESLGKENTDFSGYHETITQFWIWLLDGYWKEVQKEKSLLNAANDLANSPYGEPSNFLKFYSRGLIFSVEARKRFVKPDLGDLDFRLIG</sequence>
<dbReference type="EMBL" id="FNXY01000001">
    <property type="protein sequence ID" value="SEI37062.1"/>
    <property type="molecule type" value="Genomic_DNA"/>
</dbReference>
<name>A0A1H6QDD2_9BACT</name>
<dbReference type="RefSeq" id="WP_090330452.1">
    <property type="nucleotide sequence ID" value="NZ_FNXY01000001.1"/>
</dbReference>
<accession>A0A1H6QDD2</accession>
<reference evidence="1 2" key="1">
    <citation type="submission" date="2016-10" db="EMBL/GenBank/DDBJ databases">
        <authorList>
            <person name="de Groot N.N."/>
        </authorList>
    </citation>
    <scope>NUCLEOTIDE SEQUENCE [LARGE SCALE GENOMIC DNA]</scope>
    <source>
        <strain evidence="1 2">DSM 19938</strain>
    </source>
</reference>
<evidence type="ECO:0000313" key="2">
    <source>
        <dbReference type="Proteomes" id="UP000199532"/>
    </source>
</evidence>
<evidence type="ECO:0000313" key="1">
    <source>
        <dbReference type="EMBL" id="SEI37062.1"/>
    </source>
</evidence>
<keyword evidence="2" id="KW-1185">Reference proteome</keyword>
<dbReference type="Proteomes" id="UP000199532">
    <property type="component" value="Unassembled WGS sequence"/>
</dbReference>
<organism evidence="1 2">
    <name type="scientific">Dyadobacter koreensis</name>
    <dbReference type="NCBI Taxonomy" id="408657"/>
    <lineage>
        <taxon>Bacteria</taxon>
        <taxon>Pseudomonadati</taxon>
        <taxon>Bacteroidota</taxon>
        <taxon>Cytophagia</taxon>
        <taxon>Cytophagales</taxon>
        <taxon>Spirosomataceae</taxon>
        <taxon>Dyadobacter</taxon>
    </lineage>
</organism>
<proteinExistence type="predicted"/>
<dbReference type="STRING" id="408657.SAMN04487995_0016"/>
<dbReference type="OrthoDB" id="117988at2"/>
<gene>
    <name evidence="1" type="ORF">SAMN04487995_0016</name>
</gene>
<dbReference type="AlphaFoldDB" id="A0A1H6QDD2"/>
<protein>
    <submittedName>
        <fullName evidence="1">Uncharacterized protein</fullName>
    </submittedName>
</protein>